<keyword evidence="3" id="KW-1185">Reference proteome</keyword>
<organism evidence="2 3">
    <name type="scientific">Nitratireductor mangrovi</name>
    <dbReference type="NCBI Taxonomy" id="2599600"/>
    <lineage>
        <taxon>Bacteria</taxon>
        <taxon>Pseudomonadati</taxon>
        <taxon>Pseudomonadota</taxon>
        <taxon>Alphaproteobacteria</taxon>
        <taxon>Hyphomicrobiales</taxon>
        <taxon>Phyllobacteriaceae</taxon>
        <taxon>Nitratireductor</taxon>
    </lineage>
</organism>
<accession>A0A5B8L2S6</accession>
<proteinExistence type="predicted"/>
<dbReference type="OrthoDB" id="7631418at2"/>
<evidence type="ECO:0008006" key="4">
    <source>
        <dbReference type="Google" id="ProtNLM"/>
    </source>
</evidence>
<dbReference type="Proteomes" id="UP000321389">
    <property type="component" value="Chromosome"/>
</dbReference>
<dbReference type="AlphaFoldDB" id="A0A5B8L2S6"/>
<dbReference type="KEGG" id="niy:FQ775_17670"/>
<feature type="transmembrane region" description="Helical" evidence="1">
    <location>
        <begin position="193"/>
        <end position="214"/>
    </location>
</feature>
<feature type="transmembrane region" description="Helical" evidence="1">
    <location>
        <begin position="115"/>
        <end position="137"/>
    </location>
</feature>
<gene>
    <name evidence="2" type="ORF">FQ775_17670</name>
</gene>
<keyword evidence="1" id="KW-1133">Transmembrane helix</keyword>
<evidence type="ECO:0000256" key="1">
    <source>
        <dbReference type="SAM" id="Phobius"/>
    </source>
</evidence>
<keyword evidence="1" id="KW-0812">Transmembrane</keyword>
<reference evidence="2" key="1">
    <citation type="submission" date="2020-04" db="EMBL/GenBank/DDBJ databases">
        <title>Nitratireductor sp. nov. isolated from mangrove soil.</title>
        <authorList>
            <person name="Ye Y."/>
        </authorList>
    </citation>
    <scope>NUCLEOTIDE SEQUENCE</scope>
    <source>
        <strain evidence="2">SY7</strain>
    </source>
</reference>
<protein>
    <recommendedName>
        <fullName evidence="4">DUF4184 family protein</fullName>
    </recommendedName>
</protein>
<evidence type="ECO:0000313" key="2">
    <source>
        <dbReference type="EMBL" id="QDZ02062.1"/>
    </source>
</evidence>
<feature type="transmembrane region" description="Helical" evidence="1">
    <location>
        <begin position="166"/>
        <end position="186"/>
    </location>
</feature>
<feature type="transmembrane region" description="Helical" evidence="1">
    <location>
        <begin position="68"/>
        <end position="87"/>
    </location>
</feature>
<sequence length="218" mass="24291">MNSQTHVLMGAALFGKPMPRLAWAAAAGSLVPDLPMYVTVGTLRIAGFPLSEIFRRIYWQDWWQIANAVGHNFLLWSGLALASGLALSGRTRRAWPAAAAEPGARPLTAKTSREGAAALVFAFSASALLHSAIDFLFHRDDAHMHFWPLSDWRFRSPVSYWDANHYGNWFGLFEAAIGILLVVILFRRYRALWVRIALLVALALYVAVPAFFFVTHHG</sequence>
<keyword evidence="1" id="KW-0472">Membrane</keyword>
<dbReference type="EMBL" id="CP042301">
    <property type="protein sequence ID" value="QDZ02062.1"/>
    <property type="molecule type" value="Genomic_DNA"/>
</dbReference>
<evidence type="ECO:0000313" key="3">
    <source>
        <dbReference type="Proteomes" id="UP000321389"/>
    </source>
</evidence>
<name>A0A5B8L2S6_9HYPH</name>
<dbReference type="RefSeq" id="WP_146300703.1">
    <property type="nucleotide sequence ID" value="NZ_CP042301.2"/>
</dbReference>